<comment type="caution">
    <text evidence="2">The sequence shown here is derived from an EMBL/GenBank/DDBJ whole genome shotgun (WGS) entry which is preliminary data.</text>
</comment>
<dbReference type="InterPro" id="IPR005531">
    <property type="entry name" value="Asp23"/>
</dbReference>
<dbReference type="Pfam" id="PF03780">
    <property type="entry name" value="Asp23"/>
    <property type="match status" value="1"/>
</dbReference>
<dbReference type="PANTHER" id="PTHR34297">
    <property type="entry name" value="HYPOTHETICAL CYTOSOLIC PROTEIN-RELATED"/>
    <property type="match status" value="1"/>
</dbReference>
<protein>
    <submittedName>
        <fullName evidence="2">Asp23/Gls24 family envelope stress response protein</fullName>
    </submittedName>
</protein>
<reference evidence="2" key="2">
    <citation type="journal article" date="2021" name="PeerJ">
        <title>Extensive microbial diversity within the chicken gut microbiome revealed by metagenomics and culture.</title>
        <authorList>
            <person name="Gilroy R."/>
            <person name="Ravi A."/>
            <person name="Getino M."/>
            <person name="Pursley I."/>
            <person name="Horton D.L."/>
            <person name="Alikhan N.F."/>
            <person name="Baker D."/>
            <person name="Gharbi K."/>
            <person name="Hall N."/>
            <person name="Watson M."/>
            <person name="Adriaenssens E.M."/>
            <person name="Foster-Nyarko E."/>
            <person name="Jarju S."/>
            <person name="Secka A."/>
            <person name="Antonio M."/>
            <person name="Oren A."/>
            <person name="Chaudhuri R.R."/>
            <person name="La Ragione R."/>
            <person name="Hildebrand F."/>
            <person name="Pallen M.J."/>
        </authorList>
    </citation>
    <scope>NUCLEOTIDE SEQUENCE</scope>
    <source>
        <strain evidence="2">ChiGjej1B1-2707</strain>
    </source>
</reference>
<gene>
    <name evidence="2" type="ORF">IAA69_06145</name>
</gene>
<organism evidence="2 3">
    <name type="scientific">Candidatus Aveggerthella stercoripullorum</name>
    <dbReference type="NCBI Taxonomy" id="2840688"/>
    <lineage>
        <taxon>Bacteria</taxon>
        <taxon>Bacillati</taxon>
        <taxon>Actinomycetota</taxon>
        <taxon>Coriobacteriia</taxon>
        <taxon>Eggerthellales</taxon>
        <taxon>Eggerthellaceae</taxon>
        <taxon>Eggerthellaceae incertae sedis</taxon>
        <taxon>Candidatus Aveggerthella</taxon>
    </lineage>
</organism>
<dbReference type="EMBL" id="DVGB01000075">
    <property type="protein sequence ID" value="HIR01825.1"/>
    <property type="molecule type" value="Genomic_DNA"/>
</dbReference>
<sequence>MTNTVPGNLHVANDVLADLAGFAALQCYGVVGMCAPSAADGIAKILPNSRLRRGVVVSSTDAGVHVDLYVVIEYGTNINTVSRNLIEQVTFALTEYAKVPIDGIEVHVQGVKVRR</sequence>
<dbReference type="Proteomes" id="UP000824261">
    <property type="component" value="Unassembled WGS sequence"/>
</dbReference>
<comment type="similarity">
    <text evidence="1">Belongs to the asp23 family.</text>
</comment>
<dbReference type="PANTHER" id="PTHR34297:SF2">
    <property type="entry name" value="ASP23_GLS24 FAMILY ENVELOPE STRESS RESPONSE PROTEIN"/>
    <property type="match status" value="1"/>
</dbReference>
<evidence type="ECO:0000256" key="1">
    <source>
        <dbReference type="ARBA" id="ARBA00005721"/>
    </source>
</evidence>
<name>A0A9D1A105_9ACTN</name>
<evidence type="ECO:0000313" key="3">
    <source>
        <dbReference type="Proteomes" id="UP000824261"/>
    </source>
</evidence>
<reference evidence="2" key="1">
    <citation type="submission" date="2020-10" db="EMBL/GenBank/DDBJ databases">
        <authorList>
            <person name="Gilroy R."/>
        </authorList>
    </citation>
    <scope>NUCLEOTIDE SEQUENCE</scope>
    <source>
        <strain evidence="2">ChiGjej1B1-2707</strain>
    </source>
</reference>
<evidence type="ECO:0000313" key="2">
    <source>
        <dbReference type="EMBL" id="HIR01825.1"/>
    </source>
</evidence>
<proteinExistence type="inferred from homology"/>
<dbReference type="AlphaFoldDB" id="A0A9D1A105"/>
<accession>A0A9D1A105</accession>